<keyword evidence="10" id="KW-1185">Reference proteome</keyword>
<reference evidence="9" key="1">
    <citation type="submission" date="2021-01" db="EMBL/GenBank/DDBJ databases">
        <title>Adiantum capillus-veneris genome.</title>
        <authorList>
            <person name="Fang Y."/>
            <person name="Liao Q."/>
        </authorList>
    </citation>
    <scope>NUCLEOTIDE SEQUENCE</scope>
    <source>
        <strain evidence="9">H3</strain>
        <tissue evidence="9">Leaf</tissue>
    </source>
</reference>
<feature type="compositionally biased region" description="Low complexity" evidence="7">
    <location>
        <begin position="363"/>
        <end position="372"/>
    </location>
</feature>
<keyword evidence="5" id="KW-0206">Cytoskeleton</keyword>
<name>A0A9D4Z981_ADICA</name>
<evidence type="ECO:0000256" key="1">
    <source>
        <dbReference type="ARBA" id="ARBA00004245"/>
    </source>
</evidence>
<evidence type="ECO:0000313" key="10">
    <source>
        <dbReference type="Proteomes" id="UP000886520"/>
    </source>
</evidence>
<keyword evidence="6" id="KW-0175">Coiled coil</keyword>
<feature type="domain" description="TPX2 C-terminal" evidence="8">
    <location>
        <begin position="386"/>
        <end position="461"/>
    </location>
</feature>
<dbReference type="PANTHER" id="PTHR46372">
    <property type="entry name" value="PROTEIN WVD2-LIKE 3"/>
    <property type="match status" value="1"/>
</dbReference>
<dbReference type="GO" id="GO:0005874">
    <property type="term" value="C:microtubule"/>
    <property type="evidence" value="ECO:0007669"/>
    <property type="project" value="UniProtKB-KW"/>
</dbReference>
<evidence type="ECO:0000256" key="7">
    <source>
        <dbReference type="SAM" id="MobiDB-lite"/>
    </source>
</evidence>
<proteinExistence type="inferred from homology"/>
<feature type="region of interest" description="Disordered" evidence="7">
    <location>
        <begin position="465"/>
        <end position="502"/>
    </location>
</feature>
<comment type="similarity">
    <text evidence="2">Belongs to the TPX2 family.</text>
</comment>
<feature type="compositionally biased region" description="Basic and acidic residues" evidence="7">
    <location>
        <begin position="490"/>
        <end position="500"/>
    </location>
</feature>
<feature type="region of interest" description="Disordered" evidence="7">
    <location>
        <begin position="238"/>
        <end position="382"/>
    </location>
</feature>
<feature type="region of interest" description="Disordered" evidence="7">
    <location>
        <begin position="515"/>
        <end position="549"/>
    </location>
</feature>
<sequence>MELWLSQMAKPHKYRENAIVARIPSTQRQTVCKVLLSWSSRGGWNLGPIITFAISPLVSTHVSLFIPSASPTISPAGPLPHCDSCARIFTPFHASWLDLPLPAVQISIAGMDDLLPSDDHSLVLAVSVSSDLSHENISDADIKEVDCQSVVETCKKEELVSVSARNSHEGRCNLADGSLKAKKSDDFKKGTDLKGNAKKDQKLDFKARKPHTAEHKKAGIVSTQIIKVKVTQSFSLTRSSVKHAGAPEENGTAQRVTSSDHPLRKSLGGSLSRSNYTVPQPFALATDKRASTGMRPTAAEGPPQSHQFDCLTGTHGGSAAKDAQVIRKKGSSSSKALHEEDTQHVEDKDTSVGEQKVDDDDVQSVSSTTSRATRTKGTVASNASSFSFKCDERAEKRKQFYTKLEEMQIAKEEEKNQIQAKTREEMEAEIKELRKSLTFKATPMPTFYKEGVPPKVELKKIPTTRAKSPKLGRRSSIGIHSESPRGNARCNEDGNLEKGSGKNYMERSTIFVGRSLSSSGSEKSMKSGSEKLTKVSLSESNEIGDDVPKVGDASEEYVQKLVEMKVRETSEESVSVSASLHAGDEVAVAQLPLKGTERPEFEGEACVLETNVESGYADITQHSDALDKDQMVKNGVLDCATNIAADENNSSKARSSHVGEPANEPPALSNGRVPQQALKHAAQTSKSGKKEKLKASTPIFRTKKVTGTNPLLKQTVRAQASAEVASS</sequence>
<dbReference type="Pfam" id="PF06886">
    <property type="entry name" value="TPX2"/>
    <property type="match status" value="1"/>
</dbReference>
<feature type="compositionally biased region" description="Basic and acidic residues" evidence="7">
    <location>
        <begin position="336"/>
        <end position="351"/>
    </location>
</feature>
<feature type="coiled-coil region" evidence="6">
    <location>
        <begin position="397"/>
        <end position="436"/>
    </location>
</feature>
<feature type="region of interest" description="Disordered" evidence="7">
    <location>
        <begin position="646"/>
        <end position="727"/>
    </location>
</feature>
<dbReference type="GO" id="GO:0000226">
    <property type="term" value="P:microtubule cytoskeleton organization"/>
    <property type="evidence" value="ECO:0007669"/>
    <property type="project" value="InterPro"/>
</dbReference>
<dbReference type="OrthoDB" id="913690at2759"/>
<evidence type="ECO:0000256" key="4">
    <source>
        <dbReference type="ARBA" id="ARBA00022701"/>
    </source>
</evidence>
<dbReference type="PANTHER" id="PTHR46372:SF2">
    <property type="entry name" value="PROTEIN WVD2-LIKE 3"/>
    <property type="match status" value="1"/>
</dbReference>
<accession>A0A9D4Z981</accession>
<feature type="compositionally biased region" description="Low complexity" evidence="7">
    <location>
        <begin position="265"/>
        <end position="274"/>
    </location>
</feature>
<feature type="region of interest" description="Disordered" evidence="7">
    <location>
        <begin position="190"/>
        <end position="216"/>
    </location>
</feature>
<dbReference type="InterPro" id="IPR044806">
    <property type="entry name" value="WVD2/WDL1-4"/>
</dbReference>
<evidence type="ECO:0000313" key="9">
    <source>
        <dbReference type="EMBL" id="KAI5064316.1"/>
    </source>
</evidence>
<feature type="compositionally biased region" description="Polar residues" evidence="7">
    <location>
        <begin position="705"/>
        <end position="727"/>
    </location>
</feature>
<dbReference type="EMBL" id="JABFUD020000020">
    <property type="protein sequence ID" value="KAI5064316.1"/>
    <property type="molecule type" value="Genomic_DNA"/>
</dbReference>
<keyword evidence="4" id="KW-0493">Microtubule</keyword>
<comment type="caution">
    <text evidence="9">The sequence shown here is derived from an EMBL/GenBank/DDBJ whole genome shotgun (WGS) entry which is preliminary data.</text>
</comment>
<dbReference type="Proteomes" id="UP000886520">
    <property type="component" value="Chromosome 20"/>
</dbReference>
<gene>
    <name evidence="9" type="ORF">GOP47_0020986</name>
</gene>
<feature type="compositionally biased region" description="Polar residues" evidence="7">
    <location>
        <begin position="251"/>
        <end position="260"/>
    </location>
</feature>
<comment type="subcellular location">
    <subcellularLocation>
        <location evidence="1">Cytoplasm</location>
        <location evidence="1">Cytoskeleton</location>
    </subcellularLocation>
</comment>
<feature type="compositionally biased region" description="Basic and acidic residues" evidence="7">
    <location>
        <begin position="523"/>
        <end position="533"/>
    </location>
</feature>
<evidence type="ECO:0000259" key="8">
    <source>
        <dbReference type="Pfam" id="PF06886"/>
    </source>
</evidence>
<dbReference type="InterPro" id="IPR027329">
    <property type="entry name" value="TPX2_C"/>
</dbReference>
<evidence type="ECO:0000256" key="3">
    <source>
        <dbReference type="ARBA" id="ARBA00022490"/>
    </source>
</evidence>
<keyword evidence="3" id="KW-0963">Cytoplasm</keyword>
<evidence type="ECO:0000256" key="6">
    <source>
        <dbReference type="SAM" id="Coils"/>
    </source>
</evidence>
<organism evidence="9 10">
    <name type="scientific">Adiantum capillus-veneris</name>
    <name type="common">Maidenhair fern</name>
    <dbReference type="NCBI Taxonomy" id="13818"/>
    <lineage>
        <taxon>Eukaryota</taxon>
        <taxon>Viridiplantae</taxon>
        <taxon>Streptophyta</taxon>
        <taxon>Embryophyta</taxon>
        <taxon>Tracheophyta</taxon>
        <taxon>Polypodiopsida</taxon>
        <taxon>Polypodiidae</taxon>
        <taxon>Polypodiales</taxon>
        <taxon>Pteridineae</taxon>
        <taxon>Pteridaceae</taxon>
        <taxon>Vittarioideae</taxon>
        <taxon>Adiantum</taxon>
    </lineage>
</organism>
<evidence type="ECO:0000256" key="5">
    <source>
        <dbReference type="ARBA" id="ARBA00023212"/>
    </source>
</evidence>
<dbReference type="AlphaFoldDB" id="A0A9D4Z981"/>
<evidence type="ECO:0000256" key="2">
    <source>
        <dbReference type="ARBA" id="ARBA00005885"/>
    </source>
</evidence>
<dbReference type="GO" id="GO:0008017">
    <property type="term" value="F:microtubule binding"/>
    <property type="evidence" value="ECO:0007669"/>
    <property type="project" value="InterPro"/>
</dbReference>
<protein>
    <recommendedName>
        <fullName evidence="8">TPX2 C-terminal domain-containing protein</fullName>
    </recommendedName>
</protein>